<dbReference type="PANTHER" id="PTHR22619:SF4">
    <property type="entry name" value="ZINC FINGER SWIM DOMAIN-CONTAINING PROTEIN 4"/>
    <property type="match status" value="1"/>
</dbReference>
<evidence type="ECO:0000313" key="8">
    <source>
        <dbReference type="Proteomes" id="UP000694388"/>
    </source>
</evidence>
<evidence type="ECO:0000256" key="2">
    <source>
        <dbReference type="ARBA" id="ARBA00022771"/>
    </source>
</evidence>
<keyword evidence="2 4" id="KW-0863">Zinc-finger</keyword>
<protein>
    <submittedName>
        <fullName evidence="7">Zinc finger, SWIM-type containing 5</fullName>
    </submittedName>
</protein>
<evidence type="ECO:0000313" key="7">
    <source>
        <dbReference type="Ensembl" id="ENSEBUP00000014620.1"/>
    </source>
</evidence>
<feature type="region of interest" description="Disordered" evidence="5">
    <location>
        <begin position="1"/>
        <end position="25"/>
    </location>
</feature>
<dbReference type="AlphaFoldDB" id="A0A8C4QFA8"/>
<dbReference type="PANTHER" id="PTHR22619">
    <property type="entry name" value="ZINC FINGER SWIM DOMAIN CONTAINING PROTEIN 4, 5, 6"/>
    <property type="match status" value="1"/>
</dbReference>
<evidence type="ECO:0000256" key="1">
    <source>
        <dbReference type="ARBA" id="ARBA00022723"/>
    </source>
</evidence>
<dbReference type="Pfam" id="PF21055">
    <property type="entry name" value="ZSWIM4-8_C"/>
    <property type="match status" value="1"/>
</dbReference>
<sequence length="1049" mass="117668">MASDTRDAAPPAKRSCPSDRATQPQRVESLLDLSAKAVAEAWPFEQVEARYSRVPEPVQRRIVFWSFPRSEREIRLYSSLGSCARDDHQGGTGSEPDGEAHLPFRRGLRLFESGCVDNVLQVGFHLSGTVLDAEQTYRVALGFDRCKLTSVACGCDERDIVYCAHVAALALYRIRHADHVQLRLPISETLSQLSRDQLQKLTQYLITAHHTEVLPTAQRLADEILSCNSRINQLHGAPDPTAGASIDDANCWHLDEEQVREQVKQFLAQACYYSAGKQLGSMFAKVREMLKMRDSNGARLLTLITEQFMSDPRLGLWRQQGMTDKYKQLWDELGMLWICVVLNPHCRPSEKSHWTHLLVKWGEVDTCPMEDGYPGMDLYSIRLPPSNHRSDVAARTRRTVFSRAIEASKLSWKDAHLLGIITGDYDSPRCRVDMPRGNASCPSFDAWGRPLWHEYVPTACARVDALRSHGYMQEALRLAIAVGLTLRFQQEQQYENYRQQKKVASATFRHTPFVGSHEGESCLTLALEVALMGLGQQRTMPSSASGQEKTCRQEEQLISRLGEVELDEPLLRLLKKQAEVQLGGPCSGLGEVVHRESVPMHTYAKYLFVSLLSRDIELAYQLSLRAMRLPVLELSVPDWEGMQPSAAPALPHNWPFPWVTLGHLESQQCELASTMLTTAKGDFMRVRLVLKSIQTHIHSPTLIFKLAKDAFKVATEGAQFCKMLSVALYLGLQTMRMTLQSANWRRQEMVRWVVTCATEMGMPTLMNIMQRWQMFFTPVEATTIVAPAVTSHGLFLQQLSLEEEQEELAGQARALALECATKDPQNCAYSALTLCEPDPRAFDAAYRVVLEAADAGALGYLQLFAVARFMEHRGYPLRAYKLAGLALSRLTVAYNQEGHPAVNDVLWACALSHSLGRNELAAMIPLVIKSVGCPTVLSDVLRRCTLSPPGVLGRRTCGRVGAVPLAIDRPPLRQLLAMTLSAYIATARSRLAQISPRHYGEFVEFLAKAREAFMLAPDGHAQFTRFLDDLKQTYKGKKKLMMLVRERFG</sequence>
<name>A0A8C4QFA8_EPTBU</name>
<dbReference type="GeneTree" id="ENSGT00940000158362"/>
<proteinExistence type="predicted"/>
<evidence type="ECO:0000256" key="5">
    <source>
        <dbReference type="SAM" id="MobiDB-lite"/>
    </source>
</evidence>
<keyword evidence="8" id="KW-1185">Reference proteome</keyword>
<keyword evidence="1" id="KW-0479">Metal-binding</keyword>
<keyword evidence="3" id="KW-0862">Zinc</keyword>
<dbReference type="PROSITE" id="PS50966">
    <property type="entry name" value="ZF_SWIM"/>
    <property type="match status" value="1"/>
</dbReference>
<dbReference type="GO" id="GO:0031462">
    <property type="term" value="C:Cul2-RING ubiquitin ligase complex"/>
    <property type="evidence" value="ECO:0007669"/>
    <property type="project" value="TreeGrafter"/>
</dbReference>
<dbReference type="Ensembl" id="ENSEBUT00000015195.1">
    <property type="protein sequence ID" value="ENSEBUP00000014620.1"/>
    <property type="gene ID" value="ENSEBUG00000009202.1"/>
</dbReference>
<dbReference type="InterPro" id="IPR048370">
    <property type="entry name" value="ZSWIM4-8_C"/>
</dbReference>
<organism evidence="7 8">
    <name type="scientific">Eptatretus burgeri</name>
    <name type="common">Inshore hagfish</name>
    <dbReference type="NCBI Taxonomy" id="7764"/>
    <lineage>
        <taxon>Eukaryota</taxon>
        <taxon>Metazoa</taxon>
        <taxon>Chordata</taxon>
        <taxon>Craniata</taxon>
        <taxon>Vertebrata</taxon>
        <taxon>Cyclostomata</taxon>
        <taxon>Myxini</taxon>
        <taxon>Myxiniformes</taxon>
        <taxon>Myxinidae</taxon>
        <taxon>Eptatretinae</taxon>
        <taxon>Eptatretus</taxon>
    </lineage>
</organism>
<evidence type="ECO:0000256" key="3">
    <source>
        <dbReference type="ARBA" id="ARBA00022833"/>
    </source>
</evidence>
<accession>A0A8C4QFA8</accession>
<dbReference type="Proteomes" id="UP000694388">
    <property type="component" value="Unplaced"/>
</dbReference>
<evidence type="ECO:0000259" key="6">
    <source>
        <dbReference type="PROSITE" id="PS50966"/>
    </source>
</evidence>
<dbReference type="GO" id="GO:0008270">
    <property type="term" value="F:zinc ion binding"/>
    <property type="evidence" value="ECO:0007669"/>
    <property type="project" value="UniProtKB-KW"/>
</dbReference>
<reference evidence="7" key="1">
    <citation type="submission" date="2025-08" db="UniProtKB">
        <authorList>
            <consortium name="Ensembl"/>
        </authorList>
    </citation>
    <scope>IDENTIFICATION</scope>
</reference>
<feature type="domain" description="SWIM-type" evidence="6">
    <location>
        <begin position="137"/>
        <end position="174"/>
    </location>
</feature>
<reference evidence="7" key="2">
    <citation type="submission" date="2025-09" db="UniProtKB">
        <authorList>
            <consortium name="Ensembl"/>
        </authorList>
    </citation>
    <scope>IDENTIFICATION</scope>
</reference>
<evidence type="ECO:0000256" key="4">
    <source>
        <dbReference type="PROSITE-ProRule" id="PRU00325"/>
    </source>
</evidence>
<dbReference type="InterPro" id="IPR007527">
    <property type="entry name" value="Znf_SWIM"/>
</dbReference>